<sequence>MNTRSAPRHTDTTTRRGALARIGQPLRAPAFRWWFGAQVLSASGTMTQAVAMSWLVLQRTHSAWWLGVITVVTWGPLLLLGPWAGVLVDRTDRRRLLIATQLAFVALGLALAALAPLRPPLPVLLLPAALSGVVTALDAPARQVYVVDLVGAERIAGAVSLYEVTMNASRVLGPAVGGLLLGTVGAWACFLANALAFLPPLAVLLAVRPAASAAAPAAPATAAAAPAAAPAVRTAGALRAGLRYVRDDPPIRACLPIAAAAGMLFNLGVALPLFASRTLHLDGGGYGALMAAFGLGALPGAVLAAGRGDPTGRQVRNLALATALTVLLLAASPDPPVAFAAIAAAGFTGIRFITAANTLVQLRSTDALRGRVMAAWSMALPGTLPLTGLLLSAAIQLAGPRAGFALAAAALAATTLLGWRALRH</sequence>
<dbReference type="CDD" id="cd06173">
    <property type="entry name" value="MFS_MefA_like"/>
    <property type="match status" value="1"/>
</dbReference>
<feature type="transmembrane region" description="Helical" evidence="7">
    <location>
        <begin position="372"/>
        <end position="398"/>
    </location>
</feature>
<evidence type="ECO:0000256" key="2">
    <source>
        <dbReference type="ARBA" id="ARBA00022448"/>
    </source>
</evidence>
<feature type="transmembrane region" description="Helical" evidence="7">
    <location>
        <begin position="63"/>
        <end position="84"/>
    </location>
</feature>
<comment type="subcellular location">
    <subcellularLocation>
        <location evidence="1">Cell membrane</location>
        <topology evidence="1">Multi-pass membrane protein</topology>
    </subcellularLocation>
</comment>
<keyword evidence="3" id="KW-1003">Cell membrane</keyword>
<protein>
    <submittedName>
        <fullName evidence="8">MFS transporter</fullName>
    </submittedName>
</protein>
<organism evidence="8 9">
    <name type="scientific">Kitasatospora saccharophila</name>
    <dbReference type="NCBI Taxonomy" id="407973"/>
    <lineage>
        <taxon>Bacteria</taxon>
        <taxon>Bacillati</taxon>
        <taxon>Actinomycetota</taxon>
        <taxon>Actinomycetes</taxon>
        <taxon>Kitasatosporales</taxon>
        <taxon>Streptomycetaceae</taxon>
        <taxon>Kitasatospora</taxon>
    </lineage>
</organism>
<dbReference type="SUPFAM" id="SSF103473">
    <property type="entry name" value="MFS general substrate transporter"/>
    <property type="match status" value="1"/>
</dbReference>
<dbReference type="Pfam" id="PF05977">
    <property type="entry name" value="MFS_3"/>
    <property type="match status" value="1"/>
</dbReference>
<evidence type="ECO:0000256" key="3">
    <source>
        <dbReference type="ARBA" id="ARBA00022475"/>
    </source>
</evidence>
<evidence type="ECO:0000256" key="1">
    <source>
        <dbReference type="ARBA" id="ARBA00004651"/>
    </source>
</evidence>
<keyword evidence="4 7" id="KW-0812">Transmembrane</keyword>
<feature type="transmembrane region" description="Helical" evidence="7">
    <location>
        <begin position="33"/>
        <end position="57"/>
    </location>
</feature>
<evidence type="ECO:0000256" key="6">
    <source>
        <dbReference type="ARBA" id="ARBA00023136"/>
    </source>
</evidence>
<dbReference type="RefSeq" id="WP_344549589.1">
    <property type="nucleotide sequence ID" value="NZ_BAAANS010000001.1"/>
</dbReference>
<dbReference type="EMBL" id="BAAANS010000001">
    <property type="protein sequence ID" value="GAA2082966.1"/>
    <property type="molecule type" value="Genomic_DNA"/>
</dbReference>
<feature type="transmembrane region" description="Helical" evidence="7">
    <location>
        <begin position="404"/>
        <end position="422"/>
    </location>
</feature>
<keyword evidence="6 7" id="KW-0472">Membrane</keyword>
<dbReference type="PANTHER" id="PTHR23513">
    <property type="entry name" value="INTEGRAL MEMBRANE EFFLUX PROTEIN-RELATED"/>
    <property type="match status" value="1"/>
</dbReference>
<evidence type="ECO:0000256" key="5">
    <source>
        <dbReference type="ARBA" id="ARBA00022989"/>
    </source>
</evidence>
<dbReference type="PANTHER" id="PTHR23513:SF11">
    <property type="entry name" value="STAPHYLOFERRIN A TRANSPORTER"/>
    <property type="match status" value="1"/>
</dbReference>
<evidence type="ECO:0000313" key="8">
    <source>
        <dbReference type="EMBL" id="GAA2082966.1"/>
    </source>
</evidence>
<dbReference type="Proteomes" id="UP001500897">
    <property type="component" value="Unassembled WGS sequence"/>
</dbReference>
<keyword evidence="9" id="KW-1185">Reference proteome</keyword>
<dbReference type="InterPro" id="IPR010290">
    <property type="entry name" value="TM_effector"/>
</dbReference>
<evidence type="ECO:0000256" key="7">
    <source>
        <dbReference type="SAM" id="Phobius"/>
    </source>
</evidence>
<keyword evidence="5 7" id="KW-1133">Transmembrane helix</keyword>
<evidence type="ECO:0000313" key="9">
    <source>
        <dbReference type="Proteomes" id="UP001500897"/>
    </source>
</evidence>
<reference evidence="8 9" key="1">
    <citation type="journal article" date="2019" name="Int. J. Syst. Evol. Microbiol.">
        <title>The Global Catalogue of Microorganisms (GCM) 10K type strain sequencing project: providing services to taxonomists for standard genome sequencing and annotation.</title>
        <authorList>
            <consortium name="The Broad Institute Genomics Platform"/>
            <consortium name="The Broad Institute Genome Sequencing Center for Infectious Disease"/>
            <person name="Wu L."/>
            <person name="Ma J."/>
        </authorList>
    </citation>
    <scope>NUCLEOTIDE SEQUENCE [LARGE SCALE GENOMIC DNA]</scope>
    <source>
        <strain evidence="8 9">JCM 14559</strain>
    </source>
</reference>
<proteinExistence type="predicted"/>
<dbReference type="Gene3D" id="1.20.1250.20">
    <property type="entry name" value="MFS general substrate transporter like domains"/>
    <property type="match status" value="1"/>
</dbReference>
<keyword evidence="2" id="KW-0813">Transport</keyword>
<feature type="transmembrane region" description="Helical" evidence="7">
    <location>
        <begin position="253"/>
        <end position="274"/>
    </location>
</feature>
<feature type="transmembrane region" description="Helical" evidence="7">
    <location>
        <begin position="339"/>
        <end position="360"/>
    </location>
</feature>
<feature type="transmembrane region" description="Helical" evidence="7">
    <location>
        <begin position="175"/>
        <end position="198"/>
    </location>
</feature>
<accession>A0ABN2W3P0</accession>
<gene>
    <name evidence="8" type="ORF">GCM10009759_00660</name>
</gene>
<evidence type="ECO:0000256" key="4">
    <source>
        <dbReference type="ARBA" id="ARBA00022692"/>
    </source>
</evidence>
<comment type="caution">
    <text evidence="8">The sequence shown here is derived from an EMBL/GenBank/DDBJ whole genome shotgun (WGS) entry which is preliminary data.</text>
</comment>
<feature type="transmembrane region" description="Helical" evidence="7">
    <location>
        <begin position="317"/>
        <end position="333"/>
    </location>
</feature>
<feature type="transmembrane region" description="Helical" evidence="7">
    <location>
        <begin position="286"/>
        <end position="305"/>
    </location>
</feature>
<dbReference type="InterPro" id="IPR036259">
    <property type="entry name" value="MFS_trans_sf"/>
</dbReference>
<feature type="transmembrane region" description="Helical" evidence="7">
    <location>
        <begin position="96"/>
        <end position="117"/>
    </location>
</feature>
<name>A0ABN2W3P0_9ACTN</name>